<dbReference type="Proteomes" id="UP000269998">
    <property type="component" value="Chromosome"/>
</dbReference>
<comment type="similarity">
    <text evidence="1">Belongs to the CdaR family.</text>
</comment>
<protein>
    <submittedName>
        <fullName evidence="4">Carbohydrate diacid transcriptional activator CdaR</fullName>
    </submittedName>
</protein>
<evidence type="ECO:0000259" key="3">
    <source>
        <dbReference type="Pfam" id="PF17853"/>
    </source>
</evidence>
<keyword evidence="5" id="KW-1185">Reference proteome</keyword>
<organism evidence="4 5">
    <name type="scientific">Mycobacterium basiliense</name>
    <dbReference type="NCBI Taxonomy" id="2094119"/>
    <lineage>
        <taxon>Bacteria</taxon>
        <taxon>Bacillati</taxon>
        <taxon>Actinomycetota</taxon>
        <taxon>Actinomycetes</taxon>
        <taxon>Mycobacteriales</taxon>
        <taxon>Mycobacteriaceae</taxon>
        <taxon>Mycobacterium</taxon>
    </lineage>
</organism>
<dbReference type="PANTHER" id="PTHR33744">
    <property type="entry name" value="CARBOHYDRATE DIACID REGULATOR"/>
    <property type="match status" value="1"/>
</dbReference>
<sequence length="414" mass="45800">MVWREPSQRIRELIREASWIALNPKPEWLDELDRATLAPNSAIADDPALAAVVSRSNRANLLHFAAANLRDPGAPVPPLLGAEQLRMARDLVRCGMDSLALEVYRIGHNVALRRWTEIVFGLTSDPQELRELLDGPVRAANEFVDATLAALVAQMRAEHDELTHNVLAERRKVVESILDGSPINCQRVETQLEYHLDRSHTAAVIWSEVPDGDYAELDRVVDAFGHAAGGRRPLAVVPNAATRWVWVSDAKPFQANAFDDALASAPQAHIAIGTPARGIEGFRRSHLDALITQQMLARLRSSQRVAFFAEVEMVALLTQNLDNSDNFIKTTLGDFVSASPELHTTLLTFIKNQCNASRAAKALFIHRNTLLHRLEAAQRLLPGPLDETSLYVAVALETMQWRGNQTGESPQALN</sequence>
<evidence type="ECO:0000259" key="2">
    <source>
        <dbReference type="Pfam" id="PF13556"/>
    </source>
</evidence>
<dbReference type="OrthoDB" id="3663486at2"/>
<dbReference type="InterPro" id="IPR025736">
    <property type="entry name" value="PucR_C-HTH_dom"/>
</dbReference>
<accession>A0A3S4BDQ3</accession>
<dbReference type="Gene3D" id="1.10.10.2840">
    <property type="entry name" value="PucR C-terminal helix-turn-helix domain"/>
    <property type="match status" value="1"/>
</dbReference>
<feature type="domain" description="CdaR GGDEF-like" evidence="3">
    <location>
        <begin position="191"/>
        <end position="294"/>
    </location>
</feature>
<name>A0A3S4BDQ3_9MYCO</name>
<dbReference type="SUPFAM" id="SSF46689">
    <property type="entry name" value="Homeodomain-like"/>
    <property type="match status" value="1"/>
</dbReference>
<dbReference type="AlphaFoldDB" id="A0A3S4BDQ3"/>
<dbReference type="InterPro" id="IPR042070">
    <property type="entry name" value="PucR_C-HTH_sf"/>
</dbReference>
<dbReference type="EMBL" id="LR130759">
    <property type="protein sequence ID" value="VDM88375.1"/>
    <property type="molecule type" value="Genomic_DNA"/>
</dbReference>
<dbReference type="InterPro" id="IPR009057">
    <property type="entry name" value="Homeodomain-like_sf"/>
</dbReference>
<feature type="domain" description="PucR C-terminal helix-turn-helix" evidence="2">
    <location>
        <begin position="342"/>
        <end position="396"/>
    </location>
</feature>
<dbReference type="KEGG" id="mbai:MB901379_01937"/>
<gene>
    <name evidence="4" type="ORF">MB901379_01937</name>
</gene>
<dbReference type="Pfam" id="PF17853">
    <property type="entry name" value="GGDEF_2"/>
    <property type="match status" value="1"/>
</dbReference>
<proteinExistence type="inferred from homology"/>
<reference evidence="5" key="1">
    <citation type="submission" date="2018-02" db="EMBL/GenBank/DDBJ databases">
        <authorList>
            <person name="Seth-Smith MB H."/>
            <person name="Seth-Smith H."/>
        </authorList>
    </citation>
    <scope>NUCLEOTIDE SEQUENCE [LARGE SCALE GENOMIC DNA]</scope>
</reference>
<dbReference type="InterPro" id="IPR041522">
    <property type="entry name" value="CdaR_GGDEF"/>
</dbReference>
<evidence type="ECO:0000256" key="1">
    <source>
        <dbReference type="ARBA" id="ARBA00006754"/>
    </source>
</evidence>
<dbReference type="RefSeq" id="WP_158016358.1">
    <property type="nucleotide sequence ID" value="NZ_CBCSKE010000046.1"/>
</dbReference>
<dbReference type="Pfam" id="PF13556">
    <property type="entry name" value="HTH_30"/>
    <property type="match status" value="1"/>
</dbReference>
<dbReference type="InterPro" id="IPR051448">
    <property type="entry name" value="CdaR-like_regulators"/>
</dbReference>
<evidence type="ECO:0000313" key="5">
    <source>
        <dbReference type="Proteomes" id="UP000269998"/>
    </source>
</evidence>
<dbReference type="PANTHER" id="PTHR33744:SF1">
    <property type="entry name" value="DNA-BINDING TRANSCRIPTIONAL ACTIVATOR ADER"/>
    <property type="match status" value="1"/>
</dbReference>
<evidence type="ECO:0000313" key="4">
    <source>
        <dbReference type="EMBL" id="VDM88375.1"/>
    </source>
</evidence>